<evidence type="ECO:0000313" key="3">
    <source>
        <dbReference type="Proteomes" id="UP000230066"/>
    </source>
</evidence>
<sequence>MSISKQGTNQRRVCLAVDGSNHASHAVDWYLSELYKPGDYVVFVHCLEAPNLPTMTVSSGLSIPIDSWTKALQENIEQTNKLRNEYGYLCEAKHIPHDFAVMNASRPGDGIVRAVEQYGANMIVMGCRGLGAVKRAFIGSVSDYVLHHAEVPCIVVPMA</sequence>
<dbReference type="PANTHER" id="PTHR46989">
    <property type="entry name" value="USP DOMAIN-CONTAINING PROTEIN"/>
    <property type="match status" value="1"/>
</dbReference>
<evidence type="ECO:0000313" key="2">
    <source>
        <dbReference type="EMBL" id="THD24812.1"/>
    </source>
</evidence>
<name>A0A4E0RZK7_FASHE</name>
<dbReference type="CDD" id="cd23659">
    <property type="entry name" value="USP_At3g01520-like"/>
    <property type="match status" value="1"/>
</dbReference>
<dbReference type="AlphaFoldDB" id="A0A4E0RZK7"/>
<dbReference type="Proteomes" id="UP000230066">
    <property type="component" value="Unassembled WGS sequence"/>
</dbReference>
<dbReference type="InterPro" id="IPR014729">
    <property type="entry name" value="Rossmann-like_a/b/a_fold"/>
</dbReference>
<proteinExistence type="predicted"/>
<evidence type="ECO:0000259" key="1">
    <source>
        <dbReference type="Pfam" id="PF00582"/>
    </source>
</evidence>
<protein>
    <submittedName>
        <fullName evidence="2">Universal stress protein in QAH/OAS sulfhydrylase 3'region</fullName>
    </submittedName>
</protein>
<dbReference type="PANTHER" id="PTHR46989:SF3">
    <property type="entry name" value="USPA DOMAIN-CONTAINING PROTEIN"/>
    <property type="match status" value="1"/>
</dbReference>
<dbReference type="EMBL" id="JXXN02001418">
    <property type="protein sequence ID" value="THD24812.1"/>
    <property type="molecule type" value="Genomic_DNA"/>
</dbReference>
<dbReference type="InterPro" id="IPR006016">
    <property type="entry name" value="UspA"/>
</dbReference>
<dbReference type="Gene3D" id="3.40.50.620">
    <property type="entry name" value="HUPs"/>
    <property type="match status" value="1"/>
</dbReference>
<dbReference type="SUPFAM" id="SSF52402">
    <property type="entry name" value="Adenine nucleotide alpha hydrolases-like"/>
    <property type="match status" value="1"/>
</dbReference>
<organism evidence="2 3">
    <name type="scientific">Fasciola hepatica</name>
    <name type="common">Liver fluke</name>
    <dbReference type="NCBI Taxonomy" id="6192"/>
    <lineage>
        <taxon>Eukaryota</taxon>
        <taxon>Metazoa</taxon>
        <taxon>Spiralia</taxon>
        <taxon>Lophotrochozoa</taxon>
        <taxon>Platyhelminthes</taxon>
        <taxon>Trematoda</taxon>
        <taxon>Digenea</taxon>
        <taxon>Plagiorchiida</taxon>
        <taxon>Echinostomata</taxon>
        <taxon>Echinostomatoidea</taxon>
        <taxon>Fasciolidae</taxon>
        <taxon>Fasciola</taxon>
    </lineage>
</organism>
<gene>
    <name evidence="2" type="ORF">D915_004343</name>
</gene>
<dbReference type="Pfam" id="PF00582">
    <property type="entry name" value="Usp"/>
    <property type="match status" value="1"/>
</dbReference>
<keyword evidence="3" id="KW-1185">Reference proteome</keyword>
<dbReference type="PRINTS" id="PR01438">
    <property type="entry name" value="UNVRSLSTRESS"/>
</dbReference>
<reference evidence="2" key="1">
    <citation type="submission" date="2019-03" db="EMBL/GenBank/DDBJ databases">
        <title>Improved annotation for the trematode Fasciola hepatica.</title>
        <authorList>
            <person name="Choi Y.-J."/>
            <person name="Martin J."/>
            <person name="Mitreva M."/>
        </authorList>
    </citation>
    <scope>NUCLEOTIDE SEQUENCE [LARGE SCALE GENOMIC DNA]</scope>
</reference>
<accession>A0A4E0RZK7</accession>
<comment type="caution">
    <text evidence="2">The sequence shown here is derived from an EMBL/GenBank/DDBJ whole genome shotgun (WGS) entry which is preliminary data.</text>
</comment>
<dbReference type="InterPro" id="IPR006015">
    <property type="entry name" value="Universal_stress_UspA"/>
</dbReference>
<feature type="domain" description="UspA" evidence="1">
    <location>
        <begin position="11"/>
        <end position="157"/>
    </location>
</feature>